<dbReference type="Gene3D" id="3.30.420.10">
    <property type="entry name" value="Ribonuclease H-like superfamily/Ribonuclease H"/>
    <property type="match status" value="1"/>
</dbReference>
<protein>
    <recommendedName>
        <fullName evidence="3">Tick transposon</fullName>
    </recommendedName>
</protein>
<dbReference type="GO" id="GO:0003676">
    <property type="term" value="F:nucleic acid binding"/>
    <property type="evidence" value="ECO:0007669"/>
    <property type="project" value="InterPro"/>
</dbReference>
<evidence type="ECO:0000313" key="1">
    <source>
        <dbReference type="EMBL" id="KAH8018676.1"/>
    </source>
</evidence>
<dbReference type="SUPFAM" id="SSF53098">
    <property type="entry name" value="Ribonuclease H-like"/>
    <property type="match status" value="1"/>
</dbReference>
<dbReference type="AlphaFoldDB" id="A0A9J6D959"/>
<dbReference type="VEuPathDB" id="VectorBase:LOC119185378"/>
<keyword evidence="2" id="KW-1185">Reference proteome</keyword>
<dbReference type="InterPro" id="IPR012337">
    <property type="entry name" value="RNaseH-like_sf"/>
</dbReference>
<dbReference type="EMBL" id="JABSTU010000010">
    <property type="protein sequence ID" value="KAH8018676.1"/>
    <property type="molecule type" value="Genomic_DNA"/>
</dbReference>
<dbReference type="Proteomes" id="UP000821866">
    <property type="component" value="Chromosome 8"/>
</dbReference>
<proteinExistence type="predicted"/>
<evidence type="ECO:0000313" key="2">
    <source>
        <dbReference type="Proteomes" id="UP000821866"/>
    </source>
</evidence>
<reference evidence="1" key="1">
    <citation type="journal article" date="2020" name="Cell">
        <title>Large-Scale Comparative Analyses of Tick Genomes Elucidate Their Genetic Diversity and Vector Capacities.</title>
        <authorList>
            <consortium name="Tick Genome and Microbiome Consortium (TIGMIC)"/>
            <person name="Jia N."/>
            <person name="Wang J."/>
            <person name="Shi W."/>
            <person name="Du L."/>
            <person name="Sun Y."/>
            <person name="Zhan W."/>
            <person name="Jiang J.F."/>
            <person name="Wang Q."/>
            <person name="Zhang B."/>
            <person name="Ji P."/>
            <person name="Bell-Sakyi L."/>
            <person name="Cui X.M."/>
            <person name="Yuan T.T."/>
            <person name="Jiang B.G."/>
            <person name="Yang W.F."/>
            <person name="Lam T.T."/>
            <person name="Chang Q.C."/>
            <person name="Ding S.J."/>
            <person name="Wang X.J."/>
            <person name="Zhu J.G."/>
            <person name="Ruan X.D."/>
            <person name="Zhao L."/>
            <person name="Wei J.T."/>
            <person name="Ye R.Z."/>
            <person name="Que T.C."/>
            <person name="Du C.H."/>
            <person name="Zhou Y.H."/>
            <person name="Cheng J.X."/>
            <person name="Dai P.F."/>
            <person name="Guo W.B."/>
            <person name="Han X.H."/>
            <person name="Huang E.J."/>
            <person name="Li L.F."/>
            <person name="Wei W."/>
            <person name="Gao Y.C."/>
            <person name="Liu J.Z."/>
            <person name="Shao H.Z."/>
            <person name="Wang X."/>
            <person name="Wang C.C."/>
            <person name="Yang T.C."/>
            <person name="Huo Q.B."/>
            <person name="Li W."/>
            <person name="Chen H.Y."/>
            <person name="Chen S.E."/>
            <person name="Zhou L.G."/>
            <person name="Ni X.B."/>
            <person name="Tian J.H."/>
            <person name="Sheng Y."/>
            <person name="Liu T."/>
            <person name="Pan Y.S."/>
            <person name="Xia L.Y."/>
            <person name="Li J."/>
            <person name="Zhao F."/>
            <person name="Cao W.C."/>
        </authorList>
    </citation>
    <scope>NUCLEOTIDE SEQUENCE</scope>
    <source>
        <strain evidence="1">Rmic-2018</strain>
    </source>
</reference>
<gene>
    <name evidence="1" type="ORF">HPB51_010397</name>
</gene>
<evidence type="ECO:0008006" key="3">
    <source>
        <dbReference type="Google" id="ProtNLM"/>
    </source>
</evidence>
<comment type="caution">
    <text evidence="1">The sequence shown here is derived from an EMBL/GenBank/DDBJ whole genome shotgun (WGS) entry which is preliminary data.</text>
</comment>
<organism evidence="1 2">
    <name type="scientific">Rhipicephalus microplus</name>
    <name type="common">Cattle tick</name>
    <name type="synonym">Boophilus microplus</name>
    <dbReference type="NCBI Taxonomy" id="6941"/>
    <lineage>
        <taxon>Eukaryota</taxon>
        <taxon>Metazoa</taxon>
        <taxon>Ecdysozoa</taxon>
        <taxon>Arthropoda</taxon>
        <taxon>Chelicerata</taxon>
        <taxon>Arachnida</taxon>
        <taxon>Acari</taxon>
        <taxon>Parasitiformes</taxon>
        <taxon>Ixodida</taxon>
        <taxon>Ixodoidea</taxon>
        <taxon>Ixodidae</taxon>
        <taxon>Rhipicephalinae</taxon>
        <taxon>Rhipicephalus</taxon>
        <taxon>Boophilus</taxon>
    </lineage>
</organism>
<accession>A0A9J6D959</accession>
<dbReference type="InterPro" id="IPR036397">
    <property type="entry name" value="RNaseH_sf"/>
</dbReference>
<sequence>MRKLCSFYREVIGNPPQNAIQPPPPHRTPVPVITKLQGISERRSPTYALRQTVAPLLEEQHANHLHVYVDGSVKPVSDSSTAACTIPALQKNRTCRVPPHASSTAAEIAGLHLAVNVLLEDIPRSPVVIFCDSKAVLLSVQSP</sequence>
<name>A0A9J6D959_RHIMP</name>
<reference evidence="1" key="2">
    <citation type="submission" date="2021-09" db="EMBL/GenBank/DDBJ databases">
        <authorList>
            <person name="Jia N."/>
            <person name="Wang J."/>
            <person name="Shi W."/>
            <person name="Du L."/>
            <person name="Sun Y."/>
            <person name="Zhan W."/>
            <person name="Jiang J."/>
            <person name="Wang Q."/>
            <person name="Zhang B."/>
            <person name="Ji P."/>
            <person name="Sakyi L.B."/>
            <person name="Cui X."/>
            <person name="Yuan T."/>
            <person name="Jiang B."/>
            <person name="Yang W."/>
            <person name="Lam T.T.-Y."/>
            <person name="Chang Q."/>
            <person name="Ding S."/>
            <person name="Wang X."/>
            <person name="Zhu J."/>
            <person name="Ruan X."/>
            <person name="Zhao L."/>
            <person name="Wei J."/>
            <person name="Que T."/>
            <person name="Du C."/>
            <person name="Cheng J."/>
            <person name="Dai P."/>
            <person name="Han X."/>
            <person name="Huang E."/>
            <person name="Gao Y."/>
            <person name="Liu J."/>
            <person name="Shao H."/>
            <person name="Ye R."/>
            <person name="Li L."/>
            <person name="Wei W."/>
            <person name="Wang X."/>
            <person name="Wang C."/>
            <person name="Huo Q."/>
            <person name="Li W."/>
            <person name="Guo W."/>
            <person name="Chen H."/>
            <person name="Chen S."/>
            <person name="Zhou L."/>
            <person name="Zhou L."/>
            <person name="Ni X."/>
            <person name="Tian J."/>
            <person name="Zhou Y."/>
            <person name="Sheng Y."/>
            <person name="Liu T."/>
            <person name="Pan Y."/>
            <person name="Xia L."/>
            <person name="Li J."/>
            <person name="Zhao F."/>
            <person name="Cao W."/>
        </authorList>
    </citation>
    <scope>NUCLEOTIDE SEQUENCE</scope>
    <source>
        <strain evidence="1">Rmic-2018</strain>
        <tissue evidence="1">Larvae</tissue>
    </source>
</reference>